<accession>A0A166SEE3</accession>
<gene>
    <name evidence="1" type="ORF">FIBSPDRAFT_215923</name>
</gene>
<evidence type="ECO:0000313" key="1">
    <source>
        <dbReference type="EMBL" id="KZP29351.1"/>
    </source>
</evidence>
<name>A0A166SEE3_9AGAM</name>
<protein>
    <submittedName>
        <fullName evidence="1">Uncharacterized protein</fullName>
    </submittedName>
</protein>
<proteinExistence type="predicted"/>
<evidence type="ECO:0000313" key="2">
    <source>
        <dbReference type="Proteomes" id="UP000076532"/>
    </source>
</evidence>
<keyword evidence="2" id="KW-1185">Reference proteome</keyword>
<sequence>MHSWRLSCGGTSWDLGSTERDGVRWAYCEQNTYVKSPQKSQLTPWLETRSGVPCTVQCAPCHSQIWRLSQAETGRYQ</sequence>
<reference evidence="1 2" key="1">
    <citation type="journal article" date="2016" name="Mol. Biol. Evol.">
        <title>Comparative Genomics of Early-Diverging Mushroom-Forming Fungi Provides Insights into the Origins of Lignocellulose Decay Capabilities.</title>
        <authorList>
            <person name="Nagy L.G."/>
            <person name="Riley R."/>
            <person name="Tritt A."/>
            <person name="Adam C."/>
            <person name="Daum C."/>
            <person name="Floudas D."/>
            <person name="Sun H."/>
            <person name="Yadav J.S."/>
            <person name="Pangilinan J."/>
            <person name="Larsson K.H."/>
            <person name="Matsuura K."/>
            <person name="Barry K."/>
            <person name="Labutti K."/>
            <person name="Kuo R."/>
            <person name="Ohm R.A."/>
            <person name="Bhattacharya S.S."/>
            <person name="Shirouzu T."/>
            <person name="Yoshinaga Y."/>
            <person name="Martin F.M."/>
            <person name="Grigoriev I.V."/>
            <person name="Hibbett D.S."/>
        </authorList>
    </citation>
    <scope>NUCLEOTIDE SEQUENCE [LARGE SCALE GENOMIC DNA]</scope>
    <source>
        <strain evidence="1 2">CBS 109695</strain>
    </source>
</reference>
<dbReference type="EMBL" id="KV417499">
    <property type="protein sequence ID" value="KZP29351.1"/>
    <property type="molecule type" value="Genomic_DNA"/>
</dbReference>
<organism evidence="1 2">
    <name type="scientific">Athelia psychrophila</name>
    <dbReference type="NCBI Taxonomy" id="1759441"/>
    <lineage>
        <taxon>Eukaryota</taxon>
        <taxon>Fungi</taxon>
        <taxon>Dikarya</taxon>
        <taxon>Basidiomycota</taxon>
        <taxon>Agaricomycotina</taxon>
        <taxon>Agaricomycetes</taxon>
        <taxon>Agaricomycetidae</taxon>
        <taxon>Atheliales</taxon>
        <taxon>Atheliaceae</taxon>
        <taxon>Athelia</taxon>
    </lineage>
</organism>
<dbReference type="Proteomes" id="UP000076532">
    <property type="component" value="Unassembled WGS sequence"/>
</dbReference>
<dbReference type="AlphaFoldDB" id="A0A166SEE3"/>